<keyword evidence="8" id="KW-0001">2Fe-2S</keyword>
<dbReference type="GO" id="GO:0046872">
    <property type="term" value="F:metal ion binding"/>
    <property type="evidence" value="ECO:0007669"/>
    <property type="project" value="UniProtKB-KW"/>
</dbReference>
<dbReference type="Proteomes" id="UP000248128">
    <property type="component" value="Unassembled WGS sequence"/>
</dbReference>
<dbReference type="Gene3D" id="1.10.1060.10">
    <property type="entry name" value="Alpha-helical ferredoxin"/>
    <property type="match status" value="1"/>
</dbReference>
<evidence type="ECO:0000256" key="3">
    <source>
        <dbReference type="ARBA" id="ARBA00005163"/>
    </source>
</evidence>
<evidence type="ECO:0000256" key="2">
    <source>
        <dbReference type="ARBA" id="ARBA00001966"/>
    </source>
</evidence>
<dbReference type="InterPro" id="IPR004489">
    <property type="entry name" value="Succ_DH/fum_Rdtase_Fe-S"/>
</dbReference>
<dbReference type="InterPro" id="IPR017896">
    <property type="entry name" value="4Fe4S_Fe-S-bd"/>
</dbReference>
<dbReference type="InterPro" id="IPR036010">
    <property type="entry name" value="2Fe-2S_ferredoxin-like_sf"/>
</dbReference>
<dbReference type="InterPro" id="IPR050573">
    <property type="entry name" value="SDH/FRD_Iron-Sulfur"/>
</dbReference>
<keyword evidence="9" id="KW-0479">Metal-binding</keyword>
<dbReference type="GO" id="GO:0051539">
    <property type="term" value="F:4 iron, 4 sulfur cluster binding"/>
    <property type="evidence" value="ECO:0007669"/>
    <property type="project" value="UniProtKB-KW"/>
</dbReference>
<evidence type="ECO:0000313" key="18">
    <source>
        <dbReference type="Proteomes" id="UP000248128"/>
    </source>
</evidence>
<dbReference type="Gene3D" id="3.10.20.30">
    <property type="match status" value="1"/>
</dbReference>
<dbReference type="PROSITE" id="PS00198">
    <property type="entry name" value="4FE4S_FER_1"/>
    <property type="match status" value="1"/>
</dbReference>
<comment type="similarity">
    <text evidence="4">Belongs to the succinate dehydrogenase/fumarate reductase iron-sulfur protein family.</text>
</comment>
<gene>
    <name evidence="17" type="ORF">DKK74_04945</name>
</gene>
<evidence type="ECO:0000256" key="5">
    <source>
        <dbReference type="ARBA" id="ARBA00012792"/>
    </source>
</evidence>
<feature type="region of interest" description="Disordered" evidence="15">
    <location>
        <begin position="1"/>
        <end position="81"/>
    </location>
</feature>
<comment type="cofactor">
    <cofactor evidence="2">
        <name>[4Fe-4S] cluster</name>
        <dbReference type="ChEBI" id="CHEBI:49883"/>
    </cofactor>
</comment>
<sequence>MESAHISGHRATSRARTGATVTSQSTVSVGSKASASDRDPRPVTFRIARFTPRPQSERPVRTNPFAKSNPFATTGSRRGRGRRWTQEYTIHIAPQRTVLDALLQIKREVDPTLNFRYSCGHGMCGSDAVLINGRPDLLCTATIANCLSASETMPKAYATPGIVNGSPQVQQPPAFRRTGTATTTTATPSSALHSDSGIDSRTIGPKATDPSGASDHTETTNHKASTHLTKTSDSNKSSVVEIRPLPGFTPLRDLIVDTDTMFEQIRRFKPYLLHDDSFAESNHNRCESDQQQMHDSAQDPLAKATSQAAQTKAANAEPASEYRQTPEELARYELLSTCIACGLCQGACPIYAGGEAFAGPAAMIAAARFINDSRDSHRQERLEAIDQVDGIQACQSIRACTRPCPRGIDVGEEMWKLVEAVKE</sequence>
<feature type="compositionally biased region" description="Low complexity" evidence="15">
    <location>
        <begin position="20"/>
        <end position="29"/>
    </location>
</feature>
<feature type="region of interest" description="Disordered" evidence="15">
    <location>
        <begin position="158"/>
        <end position="238"/>
    </location>
</feature>
<dbReference type="PANTHER" id="PTHR11921">
    <property type="entry name" value="SUCCINATE DEHYDROGENASE IRON-SULFUR PROTEIN"/>
    <property type="match status" value="1"/>
</dbReference>
<evidence type="ECO:0000259" key="16">
    <source>
        <dbReference type="PROSITE" id="PS51379"/>
    </source>
</evidence>
<dbReference type="AlphaFoldDB" id="A0A318MVG6"/>
<dbReference type="InterPro" id="IPR012675">
    <property type="entry name" value="Beta-grasp_dom_sf"/>
</dbReference>
<protein>
    <recommendedName>
        <fullName evidence="5">succinate dehydrogenase</fullName>
        <ecNumber evidence="5">1.3.5.1</ecNumber>
    </recommendedName>
</protein>
<organism evidence="17 18">
    <name type="scientific">Bifidobacterium asteroides</name>
    <dbReference type="NCBI Taxonomy" id="1684"/>
    <lineage>
        <taxon>Bacteria</taxon>
        <taxon>Bacillati</taxon>
        <taxon>Actinomycetota</taxon>
        <taxon>Actinomycetes</taxon>
        <taxon>Bifidobacteriales</taxon>
        <taxon>Bifidobacteriaceae</taxon>
        <taxon>Bifidobacterium</taxon>
    </lineage>
</organism>
<feature type="compositionally biased region" description="Low complexity" evidence="15">
    <location>
        <begin position="302"/>
        <end position="316"/>
    </location>
</feature>
<dbReference type="OrthoDB" id="9804391at2"/>
<dbReference type="NCBIfam" id="TIGR00384">
    <property type="entry name" value="dhsB"/>
    <property type="match status" value="1"/>
</dbReference>
<evidence type="ECO:0000256" key="8">
    <source>
        <dbReference type="ARBA" id="ARBA00022714"/>
    </source>
</evidence>
<dbReference type="InterPro" id="IPR001041">
    <property type="entry name" value="2Fe-2S_ferredoxin-type"/>
</dbReference>
<evidence type="ECO:0000256" key="6">
    <source>
        <dbReference type="ARBA" id="ARBA00022485"/>
    </source>
</evidence>
<name>A0A318MVG6_9BIFI</name>
<dbReference type="GO" id="GO:0009055">
    <property type="term" value="F:electron transfer activity"/>
    <property type="evidence" value="ECO:0007669"/>
    <property type="project" value="InterPro"/>
</dbReference>
<evidence type="ECO:0000256" key="11">
    <source>
        <dbReference type="ARBA" id="ARBA00023004"/>
    </source>
</evidence>
<comment type="cofactor">
    <cofactor evidence="14">
        <name>[2Fe-2S] cluster</name>
        <dbReference type="ChEBI" id="CHEBI:190135"/>
    </cofactor>
</comment>
<dbReference type="PANTHER" id="PTHR11921:SF29">
    <property type="entry name" value="SUCCINATE DEHYDROGENASE [UBIQUINONE] IRON-SULFUR SUBUNIT, MITOCHONDRIAL"/>
    <property type="match status" value="1"/>
</dbReference>
<dbReference type="Pfam" id="PF13183">
    <property type="entry name" value="Fer4_8"/>
    <property type="match status" value="1"/>
</dbReference>
<evidence type="ECO:0000256" key="14">
    <source>
        <dbReference type="ARBA" id="ARBA00034078"/>
    </source>
</evidence>
<dbReference type="GO" id="GO:0051538">
    <property type="term" value="F:3 iron, 4 sulfur cluster binding"/>
    <property type="evidence" value="ECO:0007669"/>
    <property type="project" value="UniProtKB-KW"/>
</dbReference>
<dbReference type="CDD" id="cd00207">
    <property type="entry name" value="fer2"/>
    <property type="match status" value="1"/>
</dbReference>
<dbReference type="SUPFAM" id="SSF46548">
    <property type="entry name" value="alpha-helical ferredoxin"/>
    <property type="match status" value="1"/>
</dbReference>
<dbReference type="InterPro" id="IPR025192">
    <property type="entry name" value="Succ_DH/fum_Rdtase_N"/>
</dbReference>
<comment type="cofactor">
    <cofactor evidence="1">
        <name>[3Fe-4S] cluster</name>
        <dbReference type="ChEBI" id="CHEBI:21137"/>
    </cofactor>
</comment>
<keyword evidence="6" id="KW-0004">4Fe-4S</keyword>
<dbReference type="Pfam" id="PF13085">
    <property type="entry name" value="Fer2_3"/>
    <property type="match status" value="1"/>
</dbReference>
<feature type="compositionally biased region" description="Polar residues" evidence="15">
    <location>
        <begin position="222"/>
        <end position="238"/>
    </location>
</feature>
<dbReference type="InterPro" id="IPR009051">
    <property type="entry name" value="Helical_ferredxn"/>
</dbReference>
<keyword evidence="10" id="KW-0560">Oxidoreductase</keyword>
<evidence type="ECO:0000256" key="1">
    <source>
        <dbReference type="ARBA" id="ARBA00001927"/>
    </source>
</evidence>
<dbReference type="GO" id="GO:0006099">
    <property type="term" value="P:tricarboxylic acid cycle"/>
    <property type="evidence" value="ECO:0007669"/>
    <property type="project" value="UniProtKB-KW"/>
</dbReference>
<keyword evidence="11" id="KW-0408">Iron</keyword>
<evidence type="ECO:0000256" key="4">
    <source>
        <dbReference type="ARBA" id="ARBA00009433"/>
    </source>
</evidence>
<keyword evidence="7" id="KW-0816">Tricarboxylic acid cycle</keyword>
<feature type="compositionally biased region" description="Polar residues" evidence="15">
    <location>
        <begin position="188"/>
        <end position="199"/>
    </location>
</feature>
<dbReference type="PROSITE" id="PS51379">
    <property type="entry name" value="4FE4S_FER_2"/>
    <property type="match status" value="1"/>
</dbReference>
<dbReference type="GO" id="GO:0008177">
    <property type="term" value="F:succinate dehydrogenase (quinone) activity"/>
    <property type="evidence" value="ECO:0007669"/>
    <property type="project" value="UniProtKB-EC"/>
</dbReference>
<feature type="region of interest" description="Disordered" evidence="15">
    <location>
        <begin position="282"/>
        <end position="323"/>
    </location>
</feature>
<comment type="pathway">
    <text evidence="3">Carbohydrate metabolism; tricarboxylic acid cycle.</text>
</comment>
<dbReference type="EMBL" id="QGLK01000004">
    <property type="protein sequence ID" value="PXY88001.1"/>
    <property type="molecule type" value="Genomic_DNA"/>
</dbReference>
<comment type="caution">
    <text evidence="17">The sequence shown here is derived from an EMBL/GenBank/DDBJ whole genome shotgun (WGS) entry which is preliminary data.</text>
</comment>
<evidence type="ECO:0000313" key="17">
    <source>
        <dbReference type="EMBL" id="PXY88001.1"/>
    </source>
</evidence>
<feature type="compositionally biased region" description="Low complexity" evidence="15">
    <location>
        <begin position="178"/>
        <end position="187"/>
    </location>
</feature>
<evidence type="ECO:0000256" key="15">
    <source>
        <dbReference type="SAM" id="MobiDB-lite"/>
    </source>
</evidence>
<evidence type="ECO:0000256" key="12">
    <source>
        <dbReference type="ARBA" id="ARBA00023014"/>
    </source>
</evidence>
<dbReference type="EC" id="1.3.5.1" evidence="5"/>
<keyword evidence="12" id="KW-0411">Iron-sulfur</keyword>
<feature type="domain" description="4Fe-4S ferredoxin-type" evidence="16">
    <location>
        <begin position="328"/>
        <end position="352"/>
    </location>
</feature>
<accession>A0A318MVG6</accession>
<dbReference type="InterPro" id="IPR017900">
    <property type="entry name" value="4Fe4S_Fe_S_CS"/>
</dbReference>
<dbReference type="GO" id="GO:0022904">
    <property type="term" value="P:respiratory electron transport chain"/>
    <property type="evidence" value="ECO:0007669"/>
    <property type="project" value="TreeGrafter"/>
</dbReference>
<keyword evidence="13" id="KW-0003">3Fe-4S</keyword>
<dbReference type="GO" id="GO:0051537">
    <property type="term" value="F:2 iron, 2 sulfur cluster binding"/>
    <property type="evidence" value="ECO:0007669"/>
    <property type="project" value="UniProtKB-KW"/>
</dbReference>
<evidence type="ECO:0000256" key="13">
    <source>
        <dbReference type="ARBA" id="ARBA00023291"/>
    </source>
</evidence>
<evidence type="ECO:0000256" key="10">
    <source>
        <dbReference type="ARBA" id="ARBA00023002"/>
    </source>
</evidence>
<reference evidence="17 18" key="1">
    <citation type="submission" date="2018-05" db="EMBL/GenBank/DDBJ databases">
        <title>Reference genomes for bee gut microbiota database.</title>
        <authorList>
            <person name="Ellegaard K.M."/>
        </authorList>
    </citation>
    <scope>NUCLEOTIDE SEQUENCE [LARGE SCALE GENOMIC DNA]</scope>
    <source>
        <strain evidence="17 18">ESL0199</strain>
    </source>
</reference>
<evidence type="ECO:0000256" key="7">
    <source>
        <dbReference type="ARBA" id="ARBA00022532"/>
    </source>
</evidence>
<evidence type="ECO:0000256" key="9">
    <source>
        <dbReference type="ARBA" id="ARBA00022723"/>
    </source>
</evidence>
<dbReference type="SUPFAM" id="SSF54292">
    <property type="entry name" value="2Fe-2S ferredoxin-like"/>
    <property type="match status" value="1"/>
</dbReference>
<proteinExistence type="inferred from homology"/>